<keyword evidence="3" id="KW-0805">Transcription regulation</keyword>
<dbReference type="AlphaFoldDB" id="W9XK80"/>
<keyword evidence="4" id="KW-0804">Transcription</keyword>
<dbReference type="PANTHER" id="PTHR47660:SF3">
    <property type="entry name" value="FINGER DOMAIN PROTEIN, PUTATIVE (AFU_ORTHOLOGUE AFUA_4G03310)-RELATED"/>
    <property type="match status" value="1"/>
</dbReference>
<evidence type="ECO:0000256" key="4">
    <source>
        <dbReference type="ARBA" id="ARBA00023163"/>
    </source>
</evidence>
<evidence type="ECO:0000256" key="5">
    <source>
        <dbReference type="ARBA" id="ARBA00023242"/>
    </source>
</evidence>
<dbReference type="STRING" id="1182542.W9XK80"/>
<dbReference type="HOGENOM" id="CLU_042434_0_0_1"/>
<organism evidence="7 8">
    <name type="scientific">Capronia epimyces CBS 606.96</name>
    <dbReference type="NCBI Taxonomy" id="1182542"/>
    <lineage>
        <taxon>Eukaryota</taxon>
        <taxon>Fungi</taxon>
        <taxon>Dikarya</taxon>
        <taxon>Ascomycota</taxon>
        <taxon>Pezizomycotina</taxon>
        <taxon>Eurotiomycetes</taxon>
        <taxon>Chaetothyriomycetidae</taxon>
        <taxon>Chaetothyriales</taxon>
        <taxon>Herpotrichiellaceae</taxon>
        <taxon>Capronia</taxon>
    </lineage>
</organism>
<evidence type="ECO:0000256" key="1">
    <source>
        <dbReference type="ARBA" id="ARBA00022723"/>
    </source>
</evidence>
<dbReference type="OrthoDB" id="5423818at2759"/>
<sequence>MNLPDLASTPAPLSGFPVGKPSMVQDSRDFAPASQTRQLSPASRGTPVLTPPLSDSASSTRPHPASSIPLALVRRIGEYPSLLMKGAFMSPLLHLSLYSLYSNVVPDMTLLPQTLMAIACGSGIRSSDSSRFFRRAMDAARQRLIASFPTHQCMEQWDALHAMLVYEVVDLRASLMEATEKWSHKAPVKGLRSPFLLKMTNSYLGHYPQIRNPDVGVFSDPNSNPCPAATSAWARWRITETARRTVFFANIVNFYGNRDHQTGKQTPYYEPLNDDLVLNMPLPCNEAAWSARNEEDWRLAIDSLPPLASRLSSSCNSLGCETVSSEISLKSIFSKFPKEHLQAELGTKAGFGDSDEFRALIVLCASEQFA</sequence>
<evidence type="ECO:0000256" key="2">
    <source>
        <dbReference type="ARBA" id="ARBA00022833"/>
    </source>
</evidence>
<evidence type="ECO:0008006" key="9">
    <source>
        <dbReference type="Google" id="ProtNLM"/>
    </source>
</evidence>
<protein>
    <recommendedName>
        <fullName evidence="9">Transcription factor domain-containing protein</fullName>
    </recommendedName>
</protein>
<feature type="region of interest" description="Disordered" evidence="6">
    <location>
        <begin position="24"/>
        <end position="65"/>
    </location>
</feature>
<dbReference type="eggNOG" id="ENOG502SJYK">
    <property type="taxonomic scope" value="Eukaryota"/>
</dbReference>
<dbReference type="GO" id="GO:0046872">
    <property type="term" value="F:metal ion binding"/>
    <property type="evidence" value="ECO:0007669"/>
    <property type="project" value="UniProtKB-KW"/>
</dbReference>
<feature type="compositionally biased region" description="Polar residues" evidence="6">
    <location>
        <begin position="33"/>
        <end position="43"/>
    </location>
</feature>
<keyword evidence="1" id="KW-0479">Metal-binding</keyword>
<dbReference type="PANTHER" id="PTHR47660">
    <property type="entry name" value="TRANSCRIPTION FACTOR WITH C2H2 AND ZN(2)-CYS(6) DNA BINDING DOMAIN (EUROFUNG)-RELATED-RELATED"/>
    <property type="match status" value="1"/>
</dbReference>
<keyword evidence="5" id="KW-0539">Nucleus</keyword>
<evidence type="ECO:0000313" key="8">
    <source>
        <dbReference type="Proteomes" id="UP000019478"/>
    </source>
</evidence>
<accession>W9XK80</accession>
<reference evidence="7 8" key="1">
    <citation type="submission" date="2013-03" db="EMBL/GenBank/DDBJ databases">
        <title>The Genome Sequence of Capronia epimyces CBS 606.96.</title>
        <authorList>
            <consortium name="The Broad Institute Genomics Platform"/>
            <person name="Cuomo C."/>
            <person name="de Hoog S."/>
            <person name="Gorbushina A."/>
            <person name="Walker B."/>
            <person name="Young S.K."/>
            <person name="Zeng Q."/>
            <person name="Gargeya S."/>
            <person name="Fitzgerald M."/>
            <person name="Haas B."/>
            <person name="Abouelleil A."/>
            <person name="Allen A.W."/>
            <person name="Alvarado L."/>
            <person name="Arachchi H.M."/>
            <person name="Berlin A.M."/>
            <person name="Chapman S.B."/>
            <person name="Gainer-Dewar J."/>
            <person name="Goldberg J."/>
            <person name="Griggs A."/>
            <person name="Gujja S."/>
            <person name="Hansen M."/>
            <person name="Howarth C."/>
            <person name="Imamovic A."/>
            <person name="Ireland A."/>
            <person name="Larimer J."/>
            <person name="McCowan C."/>
            <person name="Murphy C."/>
            <person name="Pearson M."/>
            <person name="Poon T.W."/>
            <person name="Priest M."/>
            <person name="Roberts A."/>
            <person name="Saif S."/>
            <person name="Shea T."/>
            <person name="Sisk P."/>
            <person name="Sykes S."/>
            <person name="Wortman J."/>
            <person name="Nusbaum C."/>
            <person name="Birren B."/>
        </authorList>
    </citation>
    <scope>NUCLEOTIDE SEQUENCE [LARGE SCALE GENOMIC DNA]</scope>
    <source>
        <strain evidence="7 8">CBS 606.96</strain>
    </source>
</reference>
<proteinExistence type="predicted"/>
<evidence type="ECO:0000256" key="6">
    <source>
        <dbReference type="SAM" id="MobiDB-lite"/>
    </source>
</evidence>
<evidence type="ECO:0000256" key="3">
    <source>
        <dbReference type="ARBA" id="ARBA00023015"/>
    </source>
</evidence>
<name>W9XK80_9EURO</name>
<gene>
    <name evidence="7" type="ORF">A1O3_09567</name>
</gene>
<keyword evidence="2" id="KW-0862">Zinc</keyword>
<dbReference type="RefSeq" id="XP_007737851.1">
    <property type="nucleotide sequence ID" value="XM_007739661.1"/>
</dbReference>
<dbReference type="EMBL" id="AMGY01000010">
    <property type="protein sequence ID" value="EXJ77341.1"/>
    <property type="molecule type" value="Genomic_DNA"/>
</dbReference>
<comment type="caution">
    <text evidence="7">The sequence shown here is derived from an EMBL/GenBank/DDBJ whole genome shotgun (WGS) entry which is preliminary data.</text>
</comment>
<keyword evidence="8" id="KW-1185">Reference proteome</keyword>
<evidence type="ECO:0000313" key="7">
    <source>
        <dbReference type="EMBL" id="EXJ77341.1"/>
    </source>
</evidence>
<dbReference type="GeneID" id="19173651"/>
<dbReference type="Proteomes" id="UP000019478">
    <property type="component" value="Unassembled WGS sequence"/>
</dbReference>